<dbReference type="PANTHER" id="PTHR30346">
    <property type="entry name" value="TRANSCRIPTIONAL DUAL REGULATOR HCAR-RELATED"/>
    <property type="match status" value="1"/>
</dbReference>
<dbReference type="EMBL" id="SMRU01000016">
    <property type="protein sequence ID" value="TDF94310.1"/>
    <property type="molecule type" value="Genomic_DNA"/>
</dbReference>
<dbReference type="InterPro" id="IPR036390">
    <property type="entry name" value="WH_DNA-bd_sf"/>
</dbReference>
<dbReference type="InterPro" id="IPR000847">
    <property type="entry name" value="LysR_HTH_N"/>
</dbReference>
<protein>
    <submittedName>
        <fullName evidence="6">LysR family transcriptional regulator</fullName>
    </submittedName>
</protein>
<dbReference type="GO" id="GO:0032993">
    <property type="term" value="C:protein-DNA complex"/>
    <property type="evidence" value="ECO:0007669"/>
    <property type="project" value="TreeGrafter"/>
</dbReference>
<dbReference type="RefSeq" id="WP_133204964.1">
    <property type="nucleotide sequence ID" value="NZ_SMRU01000016.1"/>
</dbReference>
<evidence type="ECO:0000313" key="7">
    <source>
        <dbReference type="Proteomes" id="UP000295511"/>
    </source>
</evidence>
<accession>A0A4R5KJ34</accession>
<dbReference type="PROSITE" id="PS50931">
    <property type="entry name" value="HTH_LYSR"/>
    <property type="match status" value="1"/>
</dbReference>
<dbReference type="SUPFAM" id="SSF46785">
    <property type="entry name" value="Winged helix' DNA-binding domain"/>
    <property type="match status" value="1"/>
</dbReference>
<dbReference type="Proteomes" id="UP000295511">
    <property type="component" value="Unassembled WGS sequence"/>
</dbReference>
<dbReference type="AlphaFoldDB" id="A0A4R5KJ34"/>
<feature type="domain" description="HTH lysR-type" evidence="5">
    <location>
        <begin position="7"/>
        <end position="65"/>
    </location>
</feature>
<evidence type="ECO:0000259" key="5">
    <source>
        <dbReference type="PROSITE" id="PS50931"/>
    </source>
</evidence>
<keyword evidence="3" id="KW-0238">DNA-binding</keyword>
<dbReference type="CDD" id="cd08412">
    <property type="entry name" value="PBP2_PAO1_like"/>
    <property type="match status" value="1"/>
</dbReference>
<dbReference type="GO" id="GO:0003700">
    <property type="term" value="F:DNA-binding transcription factor activity"/>
    <property type="evidence" value="ECO:0007669"/>
    <property type="project" value="InterPro"/>
</dbReference>
<dbReference type="Pfam" id="PF03466">
    <property type="entry name" value="LysR_substrate"/>
    <property type="match status" value="1"/>
</dbReference>
<proteinExistence type="inferred from homology"/>
<sequence>MELASKITLRQLELFCAAADHGSFAAAAQALYLTPNAVALAVRDLETALNAHLCIRQRSRGLTLTPSGTYLVELARRLLREADELCRGVGSFGGPLRGPVSVGCYSTLAATVLPPLMEGFRDAHPGLELRIVDGTVNDLLPMLQGGEIDVMIGYHFGMPGDLDHVVLFDTEVHVLLPADHRLAGEESISLTDVLEDPLILLDLPPSGDHTLHMFSRAGVRPKIAHRTSNFELVRSLVARGFGYSVLIQKPANDESYEGRRVVAKRIVPQFSAESVVIAWPSPVRLSDRAQALVDYARLTVAEHQWTPARASGKANE</sequence>
<evidence type="ECO:0000313" key="6">
    <source>
        <dbReference type="EMBL" id="TDF94310.1"/>
    </source>
</evidence>
<evidence type="ECO:0000256" key="4">
    <source>
        <dbReference type="ARBA" id="ARBA00023163"/>
    </source>
</evidence>
<dbReference type="InterPro" id="IPR036388">
    <property type="entry name" value="WH-like_DNA-bd_sf"/>
</dbReference>
<evidence type="ECO:0000256" key="3">
    <source>
        <dbReference type="ARBA" id="ARBA00023125"/>
    </source>
</evidence>
<reference evidence="6 7" key="1">
    <citation type="submission" date="2019-03" db="EMBL/GenBank/DDBJ databases">
        <title>Whole genome sequence of Arthrobacter sp JH1-1.</title>
        <authorList>
            <person name="Trinh H.N."/>
        </authorList>
    </citation>
    <scope>NUCLEOTIDE SEQUENCE [LARGE SCALE GENOMIC DNA]</scope>
    <source>
        <strain evidence="6 7">JH1-1</strain>
    </source>
</reference>
<evidence type="ECO:0000256" key="2">
    <source>
        <dbReference type="ARBA" id="ARBA00023015"/>
    </source>
</evidence>
<keyword evidence="7" id="KW-1185">Reference proteome</keyword>
<dbReference type="Gene3D" id="1.10.10.10">
    <property type="entry name" value="Winged helix-like DNA-binding domain superfamily/Winged helix DNA-binding domain"/>
    <property type="match status" value="1"/>
</dbReference>
<dbReference type="Gene3D" id="3.40.190.10">
    <property type="entry name" value="Periplasmic binding protein-like II"/>
    <property type="match status" value="2"/>
</dbReference>
<keyword evidence="2" id="KW-0805">Transcription regulation</keyword>
<name>A0A4R5KJ34_9MICC</name>
<dbReference type="Pfam" id="PF00126">
    <property type="entry name" value="HTH_1"/>
    <property type="match status" value="1"/>
</dbReference>
<dbReference type="PANTHER" id="PTHR30346:SF0">
    <property type="entry name" value="HCA OPERON TRANSCRIPTIONAL ACTIVATOR HCAR"/>
    <property type="match status" value="1"/>
</dbReference>
<dbReference type="SUPFAM" id="SSF53850">
    <property type="entry name" value="Periplasmic binding protein-like II"/>
    <property type="match status" value="1"/>
</dbReference>
<comment type="caution">
    <text evidence="6">The sequence shown here is derived from an EMBL/GenBank/DDBJ whole genome shotgun (WGS) entry which is preliminary data.</text>
</comment>
<dbReference type="InterPro" id="IPR005119">
    <property type="entry name" value="LysR_subst-bd"/>
</dbReference>
<dbReference type="OrthoDB" id="3461141at2"/>
<comment type="similarity">
    <text evidence="1">Belongs to the LysR transcriptional regulatory family.</text>
</comment>
<dbReference type="GO" id="GO:0003677">
    <property type="term" value="F:DNA binding"/>
    <property type="evidence" value="ECO:0007669"/>
    <property type="project" value="UniProtKB-KW"/>
</dbReference>
<keyword evidence="4" id="KW-0804">Transcription</keyword>
<gene>
    <name evidence="6" type="ORF">E1809_14580</name>
</gene>
<organism evidence="6 7">
    <name type="scientific">Arthrobacter terricola</name>
    <dbReference type="NCBI Taxonomy" id="2547396"/>
    <lineage>
        <taxon>Bacteria</taxon>
        <taxon>Bacillati</taxon>
        <taxon>Actinomycetota</taxon>
        <taxon>Actinomycetes</taxon>
        <taxon>Micrococcales</taxon>
        <taxon>Micrococcaceae</taxon>
        <taxon>Arthrobacter</taxon>
    </lineage>
</organism>
<evidence type="ECO:0000256" key="1">
    <source>
        <dbReference type="ARBA" id="ARBA00009437"/>
    </source>
</evidence>